<dbReference type="Proteomes" id="UP000799423">
    <property type="component" value="Unassembled WGS sequence"/>
</dbReference>
<dbReference type="OrthoDB" id="3785169at2759"/>
<evidence type="ECO:0000313" key="3">
    <source>
        <dbReference type="Proteomes" id="UP000799423"/>
    </source>
</evidence>
<gene>
    <name evidence="2" type="ORF">T440DRAFT_418868</name>
</gene>
<reference evidence="2" key="1">
    <citation type="submission" date="2020-01" db="EMBL/GenBank/DDBJ databases">
        <authorList>
            <consortium name="DOE Joint Genome Institute"/>
            <person name="Haridas S."/>
            <person name="Albert R."/>
            <person name="Binder M."/>
            <person name="Bloem J."/>
            <person name="Labutti K."/>
            <person name="Salamov A."/>
            <person name="Andreopoulos B."/>
            <person name="Baker S.E."/>
            <person name="Barry K."/>
            <person name="Bills G."/>
            <person name="Bluhm B.H."/>
            <person name="Cannon C."/>
            <person name="Castanera R."/>
            <person name="Culley D.E."/>
            <person name="Daum C."/>
            <person name="Ezra D."/>
            <person name="Gonzalez J.B."/>
            <person name="Henrissat B."/>
            <person name="Kuo A."/>
            <person name="Liang C."/>
            <person name="Lipzen A."/>
            <person name="Lutzoni F."/>
            <person name="Magnuson J."/>
            <person name="Mondo S."/>
            <person name="Nolan M."/>
            <person name="Ohm R."/>
            <person name="Pangilinan J."/>
            <person name="Park H.-J."/>
            <person name="Ramirez L."/>
            <person name="Alfaro M."/>
            <person name="Sun H."/>
            <person name="Tritt A."/>
            <person name="Yoshinaga Y."/>
            <person name="Zwiers L.-H."/>
            <person name="Turgeon B.G."/>
            <person name="Goodwin S.B."/>
            <person name="Spatafora J.W."/>
            <person name="Crous P.W."/>
            <person name="Grigoriev I.V."/>
        </authorList>
    </citation>
    <scope>NUCLEOTIDE SEQUENCE</scope>
    <source>
        <strain evidence="2">IPT5</strain>
    </source>
</reference>
<proteinExistence type="predicted"/>
<accession>A0A6A7BEC7</accession>
<evidence type="ECO:0000313" key="2">
    <source>
        <dbReference type="EMBL" id="KAF2853612.1"/>
    </source>
</evidence>
<feature type="region of interest" description="Disordered" evidence="1">
    <location>
        <begin position="45"/>
        <end position="88"/>
    </location>
</feature>
<evidence type="ECO:0000256" key="1">
    <source>
        <dbReference type="SAM" id="MobiDB-lite"/>
    </source>
</evidence>
<dbReference type="EMBL" id="MU006295">
    <property type="protein sequence ID" value="KAF2853612.1"/>
    <property type="molecule type" value="Genomic_DNA"/>
</dbReference>
<dbReference type="AlphaFoldDB" id="A0A6A7BEC7"/>
<feature type="compositionally biased region" description="Polar residues" evidence="1">
    <location>
        <begin position="48"/>
        <end position="73"/>
    </location>
</feature>
<keyword evidence="3" id="KW-1185">Reference proteome</keyword>
<organism evidence="2 3">
    <name type="scientific">Plenodomus tracheiphilus IPT5</name>
    <dbReference type="NCBI Taxonomy" id="1408161"/>
    <lineage>
        <taxon>Eukaryota</taxon>
        <taxon>Fungi</taxon>
        <taxon>Dikarya</taxon>
        <taxon>Ascomycota</taxon>
        <taxon>Pezizomycotina</taxon>
        <taxon>Dothideomycetes</taxon>
        <taxon>Pleosporomycetidae</taxon>
        <taxon>Pleosporales</taxon>
        <taxon>Pleosporineae</taxon>
        <taxon>Leptosphaeriaceae</taxon>
        <taxon>Plenodomus</taxon>
    </lineage>
</organism>
<protein>
    <submittedName>
        <fullName evidence="2">Uncharacterized protein</fullName>
    </submittedName>
</protein>
<sequence>MGFKQIAKEALGYSPSHTATLLRRDVKDLKTKAIAKVKSMYGHKAERTSASVDKQSSDGANTLETNSDETSVGGSEEVMPARESTSTAENEEIIETAYSIMTENLGVLMKARDSDASRRERWIFRGCWLLLHMALQYCPSNPFYETLGCGKTAAADAEVRAKILQPTTTVTFYASYRCDEVLDTESFRPEHWWKAIYEATCSHVQMEFVAKALLHHVWPENNSMTVLKLIGSPSEKFFEFDAAELRRRVQVLLFPELNACLRSHL</sequence>
<name>A0A6A7BEC7_9PLEO</name>